<evidence type="ECO:0000259" key="2">
    <source>
        <dbReference type="SMART" id="SM00014"/>
    </source>
</evidence>
<keyword evidence="1" id="KW-1133">Transmembrane helix</keyword>
<feature type="transmembrane region" description="Helical" evidence="1">
    <location>
        <begin position="152"/>
        <end position="170"/>
    </location>
</feature>
<dbReference type="AlphaFoldDB" id="A0A1G2FBN8"/>
<organism evidence="3 4">
    <name type="scientific">Candidatus Portnoybacteria bacterium RBG_13_41_18</name>
    <dbReference type="NCBI Taxonomy" id="1801991"/>
    <lineage>
        <taxon>Bacteria</taxon>
        <taxon>Candidatus Portnoyibacteriota</taxon>
    </lineage>
</organism>
<protein>
    <recommendedName>
        <fullName evidence="2">Phosphatidic acid phosphatase type 2/haloperoxidase domain-containing protein</fullName>
    </recommendedName>
</protein>
<dbReference type="InterPro" id="IPR036938">
    <property type="entry name" value="PAP2/HPO_sf"/>
</dbReference>
<gene>
    <name evidence="3" type="ORF">A2174_02480</name>
</gene>
<dbReference type="SMART" id="SM00014">
    <property type="entry name" value="acidPPc"/>
    <property type="match status" value="1"/>
</dbReference>
<evidence type="ECO:0000256" key="1">
    <source>
        <dbReference type="SAM" id="Phobius"/>
    </source>
</evidence>
<name>A0A1G2FBN8_9BACT</name>
<dbReference type="SUPFAM" id="SSF48317">
    <property type="entry name" value="Acid phosphatase/Vanadium-dependent haloperoxidase"/>
    <property type="match status" value="1"/>
</dbReference>
<feature type="transmembrane region" description="Helical" evidence="1">
    <location>
        <begin position="103"/>
        <end position="121"/>
    </location>
</feature>
<dbReference type="InterPro" id="IPR000326">
    <property type="entry name" value="PAP2/HPO"/>
</dbReference>
<accession>A0A1G2FBN8</accession>
<dbReference type="Proteomes" id="UP000177725">
    <property type="component" value="Unassembled WGS sequence"/>
</dbReference>
<dbReference type="PANTHER" id="PTHR14969">
    <property type="entry name" value="SPHINGOSINE-1-PHOSPHATE PHOSPHOHYDROLASE"/>
    <property type="match status" value="1"/>
</dbReference>
<feature type="domain" description="Phosphatidic acid phosphatase type 2/haloperoxidase" evidence="2">
    <location>
        <begin position="55"/>
        <end position="167"/>
    </location>
</feature>
<sequence length="182" mass="20836">MDYLIFQQVNSLAGKYLWLDTIGIFFASYFQYVLVAGLLVSMLLRKDKTIRWKNFKITVLTFGAAIVSRFFFGEIIKRAIARPRPYEVYQDATTLILAESHQSFPSGHMLFFFALSFVLYFYNKKLGWTFFVASFLIGLARIFVGIHYPSDILGGMVLGILVGWGSWKISPKKILNSGFLPK</sequence>
<keyword evidence="1" id="KW-0812">Transmembrane</keyword>
<reference evidence="3 4" key="1">
    <citation type="journal article" date="2016" name="Nat. Commun.">
        <title>Thousands of microbial genomes shed light on interconnected biogeochemical processes in an aquifer system.</title>
        <authorList>
            <person name="Anantharaman K."/>
            <person name="Brown C.T."/>
            <person name="Hug L.A."/>
            <person name="Sharon I."/>
            <person name="Castelle C.J."/>
            <person name="Probst A.J."/>
            <person name="Thomas B.C."/>
            <person name="Singh A."/>
            <person name="Wilkins M.J."/>
            <person name="Karaoz U."/>
            <person name="Brodie E.L."/>
            <person name="Williams K.H."/>
            <person name="Hubbard S.S."/>
            <person name="Banfield J.F."/>
        </authorList>
    </citation>
    <scope>NUCLEOTIDE SEQUENCE [LARGE SCALE GENOMIC DNA]</scope>
</reference>
<keyword evidence="1" id="KW-0472">Membrane</keyword>
<comment type="caution">
    <text evidence="3">The sequence shown here is derived from an EMBL/GenBank/DDBJ whole genome shotgun (WGS) entry which is preliminary data.</text>
</comment>
<feature type="transmembrane region" description="Helical" evidence="1">
    <location>
        <begin position="22"/>
        <end position="45"/>
    </location>
</feature>
<dbReference type="Pfam" id="PF01569">
    <property type="entry name" value="PAP2"/>
    <property type="match status" value="1"/>
</dbReference>
<dbReference type="PANTHER" id="PTHR14969:SF13">
    <property type="entry name" value="AT30094P"/>
    <property type="match status" value="1"/>
</dbReference>
<dbReference type="Gene3D" id="1.20.144.10">
    <property type="entry name" value="Phosphatidic acid phosphatase type 2/haloperoxidase"/>
    <property type="match status" value="2"/>
</dbReference>
<feature type="transmembrane region" description="Helical" evidence="1">
    <location>
        <begin position="128"/>
        <end position="146"/>
    </location>
</feature>
<evidence type="ECO:0000313" key="3">
    <source>
        <dbReference type="EMBL" id="OGZ34998.1"/>
    </source>
</evidence>
<feature type="transmembrane region" description="Helical" evidence="1">
    <location>
        <begin position="57"/>
        <end position="76"/>
    </location>
</feature>
<dbReference type="EMBL" id="MHMV01000005">
    <property type="protein sequence ID" value="OGZ34998.1"/>
    <property type="molecule type" value="Genomic_DNA"/>
</dbReference>
<evidence type="ECO:0000313" key="4">
    <source>
        <dbReference type="Proteomes" id="UP000177725"/>
    </source>
</evidence>
<proteinExistence type="predicted"/>